<dbReference type="EMBL" id="MN961669">
    <property type="protein sequence ID" value="QIZ22337.1"/>
    <property type="molecule type" value="Genomic_DNA"/>
</dbReference>
<keyword evidence="1" id="KW-0472">Membrane</keyword>
<accession>A0A6H1Q674</accession>
<protein>
    <submittedName>
        <fullName evidence="2">Uncharacterized protein</fullName>
    </submittedName>
</protein>
<feature type="transmembrane region" description="Helical" evidence="1">
    <location>
        <begin position="12"/>
        <end position="32"/>
    </location>
</feature>
<sequence>MAKQTKPLDLKAIALAALGGAVLGAPAIVVMLDQPKDIPDQPWDFRTFNRTIKPGNAGCEIRGPDGRLMNDAFEGTAPGRIVIEKGTTLTIQCFPLQSGEKWTQAQE</sequence>
<evidence type="ECO:0000313" key="2">
    <source>
        <dbReference type="EMBL" id="QIZ22337.1"/>
    </source>
</evidence>
<dbReference type="AlphaFoldDB" id="A0A6H1Q674"/>
<reference evidence="2" key="1">
    <citation type="submission" date="2020-01" db="EMBL/GenBank/DDBJ databases">
        <authorList>
            <person name="Zhou D."/>
        </authorList>
    </citation>
    <scope>NUCLEOTIDE SEQUENCE</scope>
    <source>
        <strain evidence="2">918607</strain>
        <plasmid evidence="2">p918607-IMP</plasmid>
    </source>
</reference>
<keyword evidence="2" id="KW-0614">Plasmid</keyword>
<evidence type="ECO:0000256" key="1">
    <source>
        <dbReference type="SAM" id="Phobius"/>
    </source>
</evidence>
<keyword evidence="1" id="KW-1133">Transmembrane helix</keyword>
<keyword evidence="1" id="KW-0812">Transmembrane</keyword>
<name>A0A6H1Q674_9PSED</name>
<dbReference type="RefSeq" id="WP_274118586.1">
    <property type="nucleotide sequence ID" value="NZ_JAUEGA010000052.1"/>
</dbReference>
<organism evidence="2">
    <name type="scientific">Pseudomonas monteilii</name>
    <dbReference type="NCBI Taxonomy" id="76759"/>
    <lineage>
        <taxon>Bacteria</taxon>
        <taxon>Pseudomonadati</taxon>
        <taxon>Pseudomonadota</taxon>
        <taxon>Gammaproteobacteria</taxon>
        <taxon>Pseudomonadales</taxon>
        <taxon>Pseudomonadaceae</taxon>
        <taxon>Pseudomonas</taxon>
    </lineage>
</organism>
<geneLocation type="plasmid" evidence="2">
    <name>p918607-IMP</name>
</geneLocation>
<proteinExistence type="predicted"/>